<comment type="caution">
    <text evidence="2">The sequence shown here is derived from an EMBL/GenBank/DDBJ whole genome shotgun (WGS) entry which is preliminary data.</text>
</comment>
<gene>
    <name evidence="2" type="ORF">BGW38_002991</name>
</gene>
<protein>
    <submittedName>
        <fullName evidence="2">Uncharacterized protein</fullName>
    </submittedName>
</protein>
<feature type="compositionally biased region" description="Low complexity" evidence="1">
    <location>
        <begin position="18"/>
        <end position="49"/>
    </location>
</feature>
<feature type="region of interest" description="Disordered" evidence="1">
    <location>
        <begin position="1"/>
        <end position="85"/>
    </location>
</feature>
<feature type="region of interest" description="Disordered" evidence="1">
    <location>
        <begin position="101"/>
        <end position="121"/>
    </location>
</feature>
<evidence type="ECO:0000313" key="3">
    <source>
        <dbReference type="Proteomes" id="UP000780801"/>
    </source>
</evidence>
<dbReference type="Proteomes" id="UP000780801">
    <property type="component" value="Unassembled WGS sequence"/>
</dbReference>
<proteinExistence type="predicted"/>
<dbReference type="OrthoDB" id="2434847at2759"/>
<evidence type="ECO:0000313" key="2">
    <source>
        <dbReference type="EMBL" id="KAF9580386.1"/>
    </source>
</evidence>
<dbReference type="AlphaFoldDB" id="A0A9P6FTC0"/>
<reference evidence="2" key="1">
    <citation type="journal article" date="2020" name="Fungal Divers.">
        <title>Resolving the Mortierellaceae phylogeny through synthesis of multi-gene phylogenetics and phylogenomics.</title>
        <authorList>
            <person name="Vandepol N."/>
            <person name="Liber J."/>
            <person name="Desiro A."/>
            <person name="Na H."/>
            <person name="Kennedy M."/>
            <person name="Barry K."/>
            <person name="Grigoriev I.V."/>
            <person name="Miller A.N."/>
            <person name="O'Donnell K."/>
            <person name="Stajich J.E."/>
            <person name="Bonito G."/>
        </authorList>
    </citation>
    <scope>NUCLEOTIDE SEQUENCE</scope>
    <source>
        <strain evidence="2">KOD1015</strain>
    </source>
</reference>
<evidence type="ECO:0000256" key="1">
    <source>
        <dbReference type="SAM" id="MobiDB-lite"/>
    </source>
</evidence>
<feature type="non-terminal residue" evidence="2">
    <location>
        <position position="1"/>
    </location>
</feature>
<keyword evidence="3" id="KW-1185">Reference proteome</keyword>
<dbReference type="EMBL" id="JAABOA010002096">
    <property type="protein sequence ID" value="KAF9580386.1"/>
    <property type="molecule type" value="Genomic_DNA"/>
</dbReference>
<feature type="compositionally biased region" description="Gly residues" evidence="1">
    <location>
        <begin position="50"/>
        <end position="62"/>
    </location>
</feature>
<sequence>IIAERLRQRLSRGRTSRTRGGANSAPAGVSSAVSGDGTGVTSGSISGRLIGSGSGTGGGGDSGSLNESSSRHVVPQPSDDCGCQDMEGEVGLTGIICRYEDDQSSLGQGSKRDRPYSGVEA</sequence>
<feature type="compositionally biased region" description="Basic residues" evidence="1">
    <location>
        <begin position="8"/>
        <end position="17"/>
    </location>
</feature>
<organism evidence="2 3">
    <name type="scientific">Lunasporangiospora selenospora</name>
    <dbReference type="NCBI Taxonomy" id="979761"/>
    <lineage>
        <taxon>Eukaryota</taxon>
        <taxon>Fungi</taxon>
        <taxon>Fungi incertae sedis</taxon>
        <taxon>Mucoromycota</taxon>
        <taxon>Mortierellomycotina</taxon>
        <taxon>Mortierellomycetes</taxon>
        <taxon>Mortierellales</taxon>
        <taxon>Mortierellaceae</taxon>
        <taxon>Lunasporangiospora</taxon>
    </lineage>
</organism>
<name>A0A9P6FTC0_9FUNG</name>
<accession>A0A9P6FTC0</accession>